<comment type="function">
    <text evidence="3">Required for formate dehydrogenase (FDH) activity. Acts as a sulfur carrier protein that transfers sulfur from IscS to the molybdenum cofactor prior to its insertion into FDH.</text>
</comment>
<proteinExistence type="inferred from homology"/>
<dbReference type="GO" id="GO:0016783">
    <property type="term" value="F:sulfurtransferase activity"/>
    <property type="evidence" value="ECO:0007669"/>
    <property type="project" value="InterPro"/>
</dbReference>
<dbReference type="HAMAP" id="MF_00187">
    <property type="entry name" value="FdhD"/>
    <property type="match status" value="1"/>
</dbReference>
<keyword evidence="2 3" id="KW-0501">Molybdenum cofactor biosynthesis</keyword>
<dbReference type="InterPro" id="IPR016193">
    <property type="entry name" value="Cytidine_deaminase-like"/>
</dbReference>
<dbReference type="Gene3D" id="3.10.20.10">
    <property type="match status" value="1"/>
</dbReference>
<evidence type="ECO:0000256" key="3">
    <source>
        <dbReference type="HAMAP-Rule" id="MF_00187"/>
    </source>
</evidence>
<dbReference type="InterPro" id="IPR003786">
    <property type="entry name" value="FdhD"/>
</dbReference>
<name>A0AAF1KUA0_9PROT</name>
<dbReference type="Pfam" id="PF02634">
    <property type="entry name" value="FdhD-NarQ"/>
    <property type="match status" value="1"/>
</dbReference>
<evidence type="ECO:0000256" key="2">
    <source>
        <dbReference type="ARBA" id="ARBA00023150"/>
    </source>
</evidence>
<dbReference type="GO" id="GO:0006777">
    <property type="term" value="P:Mo-molybdopterin cofactor biosynthetic process"/>
    <property type="evidence" value="ECO:0007669"/>
    <property type="project" value="UniProtKB-UniRule"/>
</dbReference>
<dbReference type="GO" id="GO:0005737">
    <property type="term" value="C:cytoplasm"/>
    <property type="evidence" value="ECO:0007669"/>
    <property type="project" value="UniProtKB-SubCell"/>
</dbReference>
<keyword evidence="1 3" id="KW-0963">Cytoplasm</keyword>
<evidence type="ECO:0000313" key="5">
    <source>
        <dbReference type="Proteomes" id="UP001196068"/>
    </source>
</evidence>
<dbReference type="Proteomes" id="UP001196068">
    <property type="component" value="Unassembled WGS sequence"/>
</dbReference>
<gene>
    <name evidence="3 4" type="primary">fdhD</name>
    <name evidence="4" type="ORF">GXW79_12005</name>
</gene>
<comment type="caution">
    <text evidence="4">The sequence shown here is derived from an EMBL/GenBank/DDBJ whole genome shotgun (WGS) entry which is preliminary data.</text>
</comment>
<protein>
    <recommendedName>
        <fullName evidence="3">Sulfur carrier protein FdhD</fullName>
    </recommendedName>
</protein>
<reference evidence="4" key="1">
    <citation type="submission" date="2020-01" db="EMBL/GenBank/DDBJ databases">
        <authorList>
            <person name="Rat A."/>
        </authorList>
    </citation>
    <scope>NUCLEOTIDE SEQUENCE</scope>
    <source>
        <strain evidence="4">LMG 28251</strain>
    </source>
</reference>
<sequence length="270" mass="27852">MNAIPPPLISLPRTAYTGAALMAGERMLAEETGIALSYDGVTHAVMMASPADLEDFAVGFSLSEGIVATPAEITDMEVLSRAGLGIEIRMRLAEIPGSRHVRRRRALAGPVGCGLCGIESLQEAACPADPVLSDFRAWPGAIAEAMQALCDAQAMNGQAAAVHAAAFWRPAEGLVAIREDVGRHNALDKLAGAMARAGIGATSGVVALTSRVSVEMVQKAARMGAPIIAAISAPTALAVRTAEACGMTLLAVARGECFEVFTHPARVIGV</sequence>
<dbReference type="NCBIfam" id="TIGR00129">
    <property type="entry name" value="fdhD_narQ"/>
    <property type="match status" value="1"/>
</dbReference>
<dbReference type="Gene3D" id="3.40.140.10">
    <property type="entry name" value="Cytidine Deaminase, domain 2"/>
    <property type="match status" value="1"/>
</dbReference>
<dbReference type="GO" id="GO:0097163">
    <property type="term" value="F:sulfur carrier activity"/>
    <property type="evidence" value="ECO:0007669"/>
    <property type="project" value="UniProtKB-UniRule"/>
</dbReference>
<reference evidence="4" key="2">
    <citation type="journal article" date="2021" name="Syst. Appl. Microbiol.">
        <title>Roseomonas hellenica sp. nov., isolated from roots of wild-growing Alkanna tinctoria.</title>
        <authorList>
            <person name="Rat A."/>
            <person name="Naranjo H.D."/>
            <person name="Lebbe L."/>
            <person name="Cnockaert M."/>
            <person name="Krigas N."/>
            <person name="Grigoriadou K."/>
            <person name="Maloupa E."/>
            <person name="Willems A."/>
        </authorList>
    </citation>
    <scope>NUCLEOTIDE SEQUENCE</scope>
    <source>
        <strain evidence="4">LMG 28251</strain>
    </source>
</reference>
<dbReference type="PANTHER" id="PTHR30592">
    <property type="entry name" value="FORMATE DEHYDROGENASE"/>
    <property type="match status" value="1"/>
</dbReference>
<dbReference type="SUPFAM" id="SSF53927">
    <property type="entry name" value="Cytidine deaminase-like"/>
    <property type="match status" value="1"/>
</dbReference>
<comment type="subcellular location">
    <subcellularLocation>
        <location evidence="3">Cytoplasm</location>
    </subcellularLocation>
</comment>
<accession>A0AAF1KUA0</accession>
<feature type="active site" description="Cysteine persulfide intermediate" evidence="3">
    <location>
        <position position="113"/>
    </location>
</feature>
<dbReference type="EMBL" id="JAAEDH010000012">
    <property type="protein sequence ID" value="MBR0655797.1"/>
    <property type="molecule type" value="Genomic_DNA"/>
</dbReference>
<dbReference type="PANTHER" id="PTHR30592:SF1">
    <property type="entry name" value="SULFUR CARRIER PROTEIN FDHD"/>
    <property type="match status" value="1"/>
</dbReference>
<dbReference type="PIRSF" id="PIRSF015626">
    <property type="entry name" value="FdhD"/>
    <property type="match status" value="1"/>
</dbReference>
<comment type="similarity">
    <text evidence="3">Belongs to the FdhD family.</text>
</comment>
<evidence type="ECO:0000256" key="1">
    <source>
        <dbReference type="ARBA" id="ARBA00022490"/>
    </source>
</evidence>
<evidence type="ECO:0000313" key="4">
    <source>
        <dbReference type="EMBL" id="MBR0655797.1"/>
    </source>
</evidence>
<keyword evidence="5" id="KW-1185">Reference proteome</keyword>
<organism evidence="4 5">
    <name type="scientific">Plastoroseomonas arctica</name>
    <dbReference type="NCBI Taxonomy" id="1509237"/>
    <lineage>
        <taxon>Bacteria</taxon>
        <taxon>Pseudomonadati</taxon>
        <taxon>Pseudomonadota</taxon>
        <taxon>Alphaproteobacteria</taxon>
        <taxon>Acetobacterales</taxon>
        <taxon>Acetobacteraceae</taxon>
        <taxon>Plastoroseomonas</taxon>
    </lineage>
</organism>
<comment type="caution">
    <text evidence="3">Lacks conserved residue(s) required for the propagation of feature annotation.</text>
</comment>
<dbReference type="AlphaFoldDB" id="A0AAF1KUA0"/>